<keyword evidence="2" id="KW-1185">Reference proteome</keyword>
<dbReference type="Gene3D" id="2.40.50.140">
    <property type="entry name" value="Nucleic acid-binding proteins"/>
    <property type="match status" value="1"/>
</dbReference>
<sequence length="215" mass="23874">MLALCYDEGKINMLREGSQIMIRNYIYRDNTIIITTQTKLARTSAMGYIPAGFMTTAKSLIDEIESQTRTISAAKTEGIGQTVSIVAKEFKEEATAQKTLAKTQEKVDVKSITLKDDSGEIKLSLWRQYAGVRNTPVRNVDVIVDGYYTEEEHIILVCNIPGTDDYKDYSIREDLMSPTVGDGEQVDTVLPPLLPLAVTIAVKENDSDILSINIC</sequence>
<evidence type="ECO:0000313" key="1">
    <source>
        <dbReference type="EMBL" id="CAC5393464.1"/>
    </source>
</evidence>
<name>A0A6J8CEM1_MYTCO</name>
<dbReference type="Proteomes" id="UP000507470">
    <property type="component" value="Unassembled WGS sequence"/>
</dbReference>
<evidence type="ECO:0000313" key="2">
    <source>
        <dbReference type="Proteomes" id="UP000507470"/>
    </source>
</evidence>
<organism evidence="1 2">
    <name type="scientific">Mytilus coruscus</name>
    <name type="common">Sea mussel</name>
    <dbReference type="NCBI Taxonomy" id="42192"/>
    <lineage>
        <taxon>Eukaryota</taxon>
        <taxon>Metazoa</taxon>
        <taxon>Spiralia</taxon>
        <taxon>Lophotrochozoa</taxon>
        <taxon>Mollusca</taxon>
        <taxon>Bivalvia</taxon>
        <taxon>Autobranchia</taxon>
        <taxon>Pteriomorphia</taxon>
        <taxon>Mytilida</taxon>
        <taxon>Mytiloidea</taxon>
        <taxon>Mytilidae</taxon>
        <taxon>Mytilinae</taxon>
        <taxon>Mytilus</taxon>
    </lineage>
</organism>
<reference evidence="1 2" key="1">
    <citation type="submission" date="2020-06" db="EMBL/GenBank/DDBJ databases">
        <authorList>
            <person name="Li R."/>
            <person name="Bekaert M."/>
        </authorList>
    </citation>
    <scope>NUCLEOTIDE SEQUENCE [LARGE SCALE GENOMIC DNA]</scope>
    <source>
        <strain evidence="2">wild</strain>
    </source>
</reference>
<dbReference type="AlphaFoldDB" id="A0A6J8CEM1"/>
<proteinExistence type="predicted"/>
<dbReference type="OrthoDB" id="6159020at2759"/>
<accession>A0A6J8CEM1</accession>
<dbReference type="EMBL" id="CACVKT020005203">
    <property type="protein sequence ID" value="CAC5393464.1"/>
    <property type="molecule type" value="Genomic_DNA"/>
</dbReference>
<gene>
    <name evidence="1" type="ORF">MCOR_28329</name>
</gene>
<protein>
    <submittedName>
        <fullName evidence="1">Uncharacterized protein</fullName>
    </submittedName>
</protein>
<dbReference type="InterPro" id="IPR012340">
    <property type="entry name" value="NA-bd_OB-fold"/>
</dbReference>